<dbReference type="PANTHER" id="PTHR11380">
    <property type="entry name" value="TRANSCRIPTION INITIATION FACTOR TFIID/SUPT3-RELATED"/>
    <property type="match status" value="1"/>
</dbReference>
<evidence type="ECO:0000256" key="5">
    <source>
        <dbReference type="ARBA" id="ARBA00023242"/>
    </source>
</evidence>
<dbReference type="FunFam" id="1.10.20.10:FF:000023">
    <property type="entry name" value="transcription initiation protein SPT3 homolog"/>
    <property type="match status" value="1"/>
</dbReference>
<keyword evidence="2" id="KW-0805">Transcription regulation</keyword>
<name>A0A1Q2YKJ0_9ASCO</name>
<evidence type="ECO:0000256" key="1">
    <source>
        <dbReference type="ARBA" id="ARBA00004123"/>
    </source>
</evidence>
<evidence type="ECO:0000256" key="6">
    <source>
        <dbReference type="ARBA" id="ARBA00061274"/>
    </source>
</evidence>
<dbReference type="GO" id="GO:0003712">
    <property type="term" value="F:transcription coregulator activity"/>
    <property type="evidence" value="ECO:0007669"/>
    <property type="project" value="TreeGrafter"/>
</dbReference>
<protein>
    <submittedName>
        <fullName evidence="9">Uncharacterized protein</fullName>
    </submittedName>
</protein>
<dbReference type="AlphaFoldDB" id="A0A1Q2YKJ0"/>
<evidence type="ECO:0000256" key="4">
    <source>
        <dbReference type="ARBA" id="ARBA00023163"/>
    </source>
</evidence>
<evidence type="ECO:0000256" key="3">
    <source>
        <dbReference type="ARBA" id="ARBA00023159"/>
    </source>
</evidence>
<comment type="similarity">
    <text evidence="6">Belongs to the SPT3 family.</text>
</comment>
<sequence length="431" mass="48526">MAAAKAKTDTKASKRVTATKKKPTKAVNKSNAPGSKNGGNAGADSNISKTPVKDRSGPDMNSHTPNHHMGSDHMNNLYSTPGDDDIDAGLGKNSSSKQDPIDSSIYLDPPRDKNRYKYRVEIQQMMFVSGETNEPPERTTDLIEDIVRDQVVALLLQAQRTTQSRGQKSILPEDLIFLIRHDKAKVNRLRTYLSWKDVRKNAKDQENGDLAAAAAGGGDLLEEAANAGSVGGASSVDSKLLAAKQKKSLKLPWELEFMFTEQPLNGGLNGVVEDEKIDEEEREAVLAQIKRLKQNDERTKDMTQQEYVHWSECRQASFTFRKSKRFREWCGISQVTESRPNDDVIDILGFLTFEMVCSITEEALKVKSSMDSLSEERDARRYLFMEPSNDNKPIHVEHIQEAWRRLQEIPRSKKALYNFRGGRMLRTVRLI</sequence>
<feature type="compositionally biased region" description="Basic and acidic residues" evidence="8">
    <location>
        <begin position="1"/>
        <end position="12"/>
    </location>
</feature>
<evidence type="ECO:0000256" key="8">
    <source>
        <dbReference type="SAM" id="MobiDB-lite"/>
    </source>
</evidence>
<accession>A0A1Q2YKJ0</accession>
<proteinExistence type="inferred from homology"/>
<feature type="compositionally biased region" description="Basic residues" evidence="8">
    <location>
        <begin position="13"/>
        <end position="24"/>
    </location>
</feature>
<dbReference type="Proteomes" id="UP000186136">
    <property type="component" value="Unassembled WGS sequence"/>
</dbReference>
<dbReference type="Pfam" id="PF02269">
    <property type="entry name" value="TFIID-18kDa"/>
    <property type="match status" value="1"/>
</dbReference>
<feature type="region of interest" description="Disordered" evidence="8">
    <location>
        <begin position="1"/>
        <end position="112"/>
    </location>
</feature>
<dbReference type="InterPro" id="IPR003195">
    <property type="entry name" value="TFIID_TAF13"/>
</dbReference>
<keyword evidence="3" id="KW-0010">Activator</keyword>
<dbReference type="GO" id="GO:0006366">
    <property type="term" value="P:transcription by RNA polymerase II"/>
    <property type="evidence" value="ECO:0007669"/>
    <property type="project" value="InterPro"/>
</dbReference>
<dbReference type="GO" id="GO:0005634">
    <property type="term" value="C:nucleus"/>
    <property type="evidence" value="ECO:0007669"/>
    <property type="project" value="UniProtKB-SubCell"/>
</dbReference>
<dbReference type="PANTHER" id="PTHR11380:SF16">
    <property type="entry name" value="TRANSCRIPTION INITIATION PROTEIN SPT3 HOMOLOG"/>
    <property type="match status" value="1"/>
</dbReference>
<gene>
    <name evidence="9" type="ORF">PMKS-003507</name>
</gene>
<evidence type="ECO:0000256" key="2">
    <source>
        <dbReference type="ARBA" id="ARBA00023015"/>
    </source>
</evidence>
<dbReference type="GO" id="GO:0000124">
    <property type="term" value="C:SAGA complex"/>
    <property type="evidence" value="ECO:0007669"/>
    <property type="project" value="TreeGrafter"/>
</dbReference>
<keyword evidence="7" id="KW-0175">Coiled coil</keyword>
<feature type="coiled-coil region" evidence="7">
    <location>
        <begin position="275"/>
        <end position="306"/>
    </location>
</feature>
<organism evidence="9 10">
    <name type="scientific">Pichia membranifaciens</name>
    <dbReference type="NCBI Taxonomy" id="4926"/>
    <lineage>
        <taxon>Eukaryota</taxon>
        <taxon>Fungi</taxon>
        <taxon>Dikarya</taxon>
        <taxon>Ascomycota</taxon>
        <taxon>Saccharomycotina</taxon>
        <taxon>Pichiomycetes</taxon>
        <taxon>Pichiales</taxon>
        <taxon>Pichiaceae</taxon>
        <taxon>Pichia</taxon>
    </lineage>
</organism>
<evidence type="ECO:0000313" key="9">
    <source>
        <dbReference type="EMBL" id="GAV30001.1"/>
    </source>
</evidence>
<dbReference type="EMBL" id="BDGI01000151">
    <property type="protein sequence ID" value="GAV30001.1"/>
    <property type="molecule type" value="Genomic_DNA"/>
</dbReference>
<reference evidence="9 10" key="1">
    <citation type="submission" date="2016-08" db="EMBL/GenBank/DDBJ databases">
        <title>Whole genome shotgun sequence of Pichia membranifaciens KS47-1.</title>
        <authorList>
            <person name="Konishi M."/>
            <person name="Ishida M."/>
            <person name="Arakawa T."/>
            <person name="Kato Y."/>
            <person name="Horiuchi J."/>
        </authorList>
    </citation>
    <scope>NUCLEOTIDE SEQUENCE [LARGE SCALE GENOMIC DNA]</scope>
    <source>
        <strain evidence="9 10">KS47-1</strain>
    </source>
</reference>
<keyword evidence="4" id="KW-0804">Transcription</keyword>
<dbReference type="GO" id="GO:0006357">
    <property type="term" value="P:regulation of transcription by RNA polymerase II"/>
    <property type="evidence" value="ECO:0007669"/>
    <property type="project" value="UniProtKB-ARBA"/>
</dbReference>
<comment type="caution">
    <text evidence="9">The sequence shown here is derived from an EMBL/GenBank/DDBJ whole genome shotgun (WGS) entry which is preliminary data.</text>
</comment>
<evidence type="ECO:0000256" key="7">
    <source>
        <dbReference type="SAM" id="Coils"/>
    </source>
</evidence>
<dbReference type="GO" id="GO:0046982">
    <property type="term" value="F:protein heterodimerization activity"/>
    <property type="evidence" value="ECO:0007669"/>
    <property type="project" value="InterPro"/>
</dbReference>
<evidence type="ECO:0000313" key="10">
    <source>
        <dbReference type="Proteomes" id="UP000186136"/>
    </source>
</evidence>
<dbReference type="Gene3D" id="1.10.20.10">
    <property type="entry name" value="Histone, subunit A"/>
    <property type="match status" value="1"/>
</dbReference>
<keyword evidence="10" id="KW-1185">Reference proteome</keyword>
<dbReference type="OrthoDB" id="66982at2759"/>
<keyword evidence="5" id="KW-0539">Nucleus</keyword>
<dbReference type="CDD" id="cd22926">
    <property type="entry name" value="HFD_SPT3"/>
    <property type="match status" value="1"/>
</dbReference>
<dbReference type="InterPro" id="IPR009072">
    <property type="entry name" value="Histone-fold"/>
</dbReference>
<comment type="subcellular location">
    <subcellularLocation>
        <location evidence="1">Nucleus</location>
    </subcellularLocation>
</comment>
<dbReference type="SUPFAM" id="SSF47113">
    <property type="entry name" value="Histone-fold"/>
    <property type="match status" value="2"/>
</dbReference>